<reference evidence="2" key="1">
    <citation type="submission" date="2023-08" db="EMBL/GenBank/DDBJ databases">
        <title>Black Yeasts Isolated from many extreme environments.</title>
        <authorList>
            <person name="Coleine C."/>
            <person name="Stajich J.E."/>
            <person name="Selbmann L."/>
        </authorList>
    </citation>
    <scope>NUCLEOTIDE SEQUENCE</scope>
    <source>
        <strain evidence="2">CCFEE 5810</strain>
    </source>
</reference>
<dbReference type="Proteomes" id="UP001310594">
    <property type="component" value="Unassembled WGS sequence"/>
</dbReference>
<name>A0AAN8A413_9PEZI</name>
<dbReference type="GO" id="GO:0008168">
    <property type="term" value="F:methyltransferase activity"/>
    <property type="evidence" value="ECO:0007669"/>
    <property type="project" value="InterPro"/>
</dbReference>
<feature type="domain" description="Type II methyltransferase M.TaqI-like" evidence="1">
    <location>
        <begin position="103"/>
        <end position="194"/>
    </location>
</feature>
<dbReference type="GO" id="GO:0005739">
    <property type="term" value="C:mitochondrion"/>
    <property type="evidence" value="ECO:0007669"/>
    <property type="project" value="TreeGrafter"/>
</dbReference>
<proteinExistence type="predicted"/>
<dbReference type="AlphaFoldDB" id="A0AAN8A413"/>
<organism evidence="2 3">
    <name type="scientific">Elasticomyces elasticus</name>
    <dbReference type="NCBI Taxonomy" id="574655"/>
    <lineage>
        <taxon>Eukaryota</taxon>
        <taxon>Fungi</taxon>
        <taxon>Dikarya</taxon>
        <taxon>Ascomycota</taxon>
        <taxon>Pezizomycotina</taxon>
        <taxon>Dothideomycetes</taxon>
        <taxon>Dothideomycetidae</taxon>
        <taxon>Mycosphaerellales</taxon>
        <taxon>Teratosphaeriaceae</taxon>
        <taxon>Elasticomyces</taxon>
    </lineage>
</organism>
<evidence type="ECO:0000313" key="3">
    <source>
        <dbReference type="Proteomes" id="UP001310594"/>
    </source>
</evidence>
<dbReference type="InterPro" id="IPR029063">
    <property type="entry name" value="SAM-dependent_MTases_sf"/>
</dbReference>
<gene>
    <name evidence="2" type="ORF">LTR97_003864</name>
</gene>
<dbReference type="SUPFAM" id="SSF53335">
    <property type="entry name" value="S-adenosyl-L-methionine-dependent methyltransferases"/>
    <property type="match status" value="1"/>
</dbReference>
<evidence type="ECO:0000259" key="1">
    <source>
        <dbReference type="Pfam" id="PF07669"/>
    </source>
</evidence>
<dbReference type="PROSITE" id="PS00092">
    <property type="entry name" value="N6_MTASE"/>
    <property type="match status" value="1"/>
</dbReference>
<dbReference type="Pfam" id="PF07669">
    <property type="entry name" value="Eco57I"/>
    <property type="match status" value="1"/>
</dbReference>
<evidence type="ECO:0000313" key="2">
    <source>
        <dbReference type="EMBL" id="KAK5702918.1"/>
    </source>
</evidence>
<dbReference type="GO" id="GO:0032259">
    <property type="term" value="P:methylation"/>
    <property type="evidence" value="ECO:0007669"/>
    <property type="project" value="InterPro"/>
</dbReference>
<dbReference type="Gene3D" id="3.40.50.150">
    <property type="entry name" value="Vaccinia Virus protein VP39"/>
    <property type="match status" value="1"/>
</dbReference>
<dbReference type="InterPro" id="IPR002052">
    <property type="entry name" value="DNA_methylase_N6_adenine_CS"/>
</dbReference>
<comment type="caution">
    <text evidence="2">The sequence shown here is derived from an EMBL/GenBank/DDBJ whole genome shotgun (WGS) entry which is preliminary data.</text>
</comment>
<dbReference type="EMBL" id="JAVRQU010000005">
    <property type="protein sequence ID" value="KAK5702918.1"/>
    <property type="molecule type" value="Genomic_DNA"/>
</dbReference>
<dbReference type="Gene3D" id="1.10.8.10">
    <property type="entry name" value="DNA helicase RuvA subunit, C-terminal domain"/>
    <property type="match status" value="1"/>
</dbReference>
<dbReference type="PANTHER" id="PTHR18895:SF74">
    <property type="entry name" value="MTRF1L RELEASE FACTOR GLUTAMINE METHYLTRANSFERASE"/>
    <property type="match status" value="1"/>
</dbReference>
<dbReference type="GO" id="GO:0006304">
    <property type="term" value="P:DNA modification"/>
    <property type="evidence" value="ECO:0007669"/>
    <property type="project" value="InterPro"/>
</dbReference>
<dbReference type="PANTHER" id="PTHR18895">
    <property type="entry name" value="HEMK METHYLTRANSFERASE"/>
    <property type="match status" value="1"/>
</dbReference>
<accession>A0AAN8A413</accession>
<protein>
    <recommendedName>
        <fullName evidence="1">Type II methyltransferase M.TaqI-like domain-containing protein</fullName>
    </recommendedName>
</protein>
<dbReference type="InterPro" id="IPR050320">
    <property type="entry name" value="N5-glutamine_MTase"/>
</dbReference>
<sequence>MRLRPSLLRFARATDRHLLALLPICRNLQSARNELRWLKEHAREQSPDGSRPLFGQYVRRRALGEPLQYILGSEYFGNLKIKCRPGVLIPRHRLKASTMLDTVGIDVSKTALQLAEDNLATQIRLQRATKTDEGTRRESLEHLKFLKADVMRKEDDTTSVVRALRQHTDLPLAPEFDVLISNPPYISTKAFSTTTARSVRQFEPKLALVPRSSDSTGSRHEGDVFYPRIVALADELQAKVMLLEVADMEQALRVAAIVSRSHWDGVEIWRDEPATASLSTVTIGDSTVKVRGDGHGRSVFAYRGTATSWLGSQFL</sequence>
<dbReference type="InterPro" id="IPR011639">
    <property type="entry name" value="MethylTrfase_TaqI-like_dom"/>
</dbReference>
<dbReference type="GO" id="GO:0003676">
    <property type="term" value="F:nucleic acid binding"/>
    <property type="evidence" value="ECO:0007669"/>
    <property type="project" value="InterPro"/>
</dbReference>